<gene>
    <name evidence="5" type="ORF">GCM10010921_07340</name>
</gene>
<dbReference type="PANTHER" id="PTHR12835:SF5">
    <property type="entry name" value="BIOTIN--PROTEIN LIGASE"/>
    <property type="match status" value="1"/>
</dbReference>
<feature type="domain" description="BPL/LPL catalytic" evidence="4">
    <location>
        <begin position="2"/>
        <end position="186"/>
    </location>
</feature>
<evidence type="ECO:0000313" key="6">
    <source>
        <dbReference type="Proteomes" id="UP000657592"/>
    </source>
</evidence>
<evidence type="ECO:0000313" key="5">
    <source>
        <dbReference type="EMBL" id="GGH37466.1"/>
    </source>
</evidence>
<evidence type="ECO:0000256" key="2">
    <source>
        <dbReference type="ARBA" id="ARBA00023267"/>
    </source>
</evidence>
<dbReference type="InterPro" id="IPR004408">
    <property type="entry name" value="Biotin_CoA_COase_ligase"/>
</dbReference>
<dbReference type="CDD" id="cd16442">
    <property type="entry name" value="BPL"/>
    <property type="match status" value="1"/>
</dbReference>
<keyword evidence="1 5" id="KW-0436">Ligase</keyword>
<dbReference type="Pfam" id="PF02237">
    <property type="entry name" value="BPL_C"/>
    <property type="match status" value="1"/>
</dbReference>
<reference evidence="5" key="1">
    <citation type="journal article" date="2014" name="Int. J. Syst. Evol. Microbiol.">
        <title>Complete genome sequence of Corynebacterium casei LMG S-19264T (=DSM 44701T), isolated from a smear-ripened cheese.</title>
        <authorList>
            <consortium name="US DOE Joint Genome Institute (JGI-PGF)"/>
            <person name="Walter F."/>
            <person name="Albersmeier A."/>
            <person name="Kalinowski J."/>
            <person name="Ruckert C."/>
        </authorList>
    </citation>
    <scope>NUCLEOTIDE SEQUENCE</scope>
    <source>
        <strain evidence="5">CGMCC 1.15794</strain>
    </source>
</reference>
<dbReference type="Pfam" id="PF03099">
    <property type="entry name" value="BPL_LplA_LipB"/>
    <property type="match status" value="1"/>
</dbReference>
<dbReference type="Gene3D" id="3.30.930.10">
    <property type="entry name" value="Bira Bifunctional Protein, Domain 2"/>
    <property type="match status" value="1"/>
</dbReference>
<dbReference type="InterPro" id="IPR004143">
    <property type="entry name" value="BPL_LPL_catalytic"/>
</dbReference>
<reference evidence="5" key="2">
    <citation type="submission" date="2020-09" db="EMBL/GenBank/DDBJ databases">
        <authorList>
            <person name="Sun Q."/>
            <person name="Zhou Y."/>
        </authorList>
    </citation>
    <scope>NUCLEOTIDE SEQUENCE</scope>
    <source>
        <strain evidence="5">CGMCC 1.15794</strain>
    </source>
</reference>
<keyword evidence="2" id="KW-0092">Biotin</keyword>
<dbReference type="PANTHER" id="PTHR12835">
    <property type="entry name" value="BIOTIN PROTEIN LIGASE"/>
    <property type="match status" value="1"/>
</dbReference>
<comment type="caution">
    <text evidence="5">The sequence shown here is derived from an EMBL/GenBank/DDBJ whole genome shotgun (WGS) entry which is preliminary data.</text>
</comment>
<dbReference type="Proteomes" id="UP000657592">
    <property type="component" value="Unassembled WGS sequence"/>
</dbReference>
<organism evidence="5 6">
    <name type="scientific">Microbacterium album</name>
    <dbReference type="NCBI Taxonomy" id="2053191"/>
    <lineage>
        <taxon>Bacteria</taxon>
        <taxon>Bacillati</taxon>
        <taxon>Actinomycetota</taxon>
        <taxon>Actinomycetes</taxon>
        <taxon>Micrococcales</taxon>
        <taxon>Microbacteriaceae</taxon>
        <taxon>Microbacterium</taxon>
    </lineage>
</organism>
<dbReference type="GO" id="GO:0004077">
    <property type="term" value="F:biotin--[biotin carboxyl-carrier protein] ligase activity"/>
    <property type="evidence" value="ECO:0007669"/>
    <property type="project" value="UniProtKB-EC"/>
</dbReference>
<name>A0A917IC64_9MICO</name>
<dbReference type="RefSeq" id="WP_188754897.1">
    <property type="nucleotide sequence ID" value="NZ_BMJY01000002.1"/>
</dbReference>
<sequence length="251" mass="25696">MGFQRARAVAGRWDEVEATGSTNADLVAAVRDGAVLPHLSVRITGDQRAGRGRLDRVWQAPPGAALAISVLVRVPRIPAAVRGWIPLIAGTAMAGAVRAQLPDREVGVKWPNDVLVEGRKLCGILAEGTTDPDAVVVGAGINTAMTAEELPVASATSFAVLGVRCDEDALVAAYLTALDRMLGALAAGDAVAAGIHRAVSATCLTLGREVTVSLPDGSALRGIARALEADGRLLVGDPGQAVSAGDVVHVR</sequence>
<dbReference type="EC" id="6.3.4.15" evidence="3"/>
<protein>
    <recommendedName>
        <fullName evidence="3">biotin--[biotin carboxyl-carrier protein] ligase</fullName>
        <ecNumber evidence="3">6.3.4.15</ecNumber>
    </recommendedName>
</protein>
<dbReference type="Gene3D" id="2.30.30.100">
    <property type="match status" value="1"/>
</dbReference>
<dbReference type="PROSITE" id="PS51733">
    <property type="entry name" value="BPL_LPL_CATALYTIC"/>
    <property type="match status" value="1"/>
</dbReference>
<evidence type="ECO:0000256" key="1">
    <source>
        <dbReference type="ARBA" id="ARBA00022598"/>
    </source>
</evidence>
<dbReference type="NCBIfam" id="TIGR00121">
    <property type="entry name" value="birA_ligase"/>
    <property type="match status" value="1"/>
</dbReference>
<keyword evidence="6" id="KW-1185">Reference proteome</keyword>
<proteinExistence type="predicted"/>
<dbReference type="SUPFAM" id="SSF55681">
    <property type="entry name" value="Class II aaRS and biotin synthetases"/>
    <property type="match status" value="1"/>
</dbReference>
<evidence type="ECO:0000256" key="3">
    <source>
        <dbReference type="ARBA" id="ARBA00024227"/>
    </source>
</evidence>
<dbReference type="InterPro" id="IPR045864">
    <property type="entry name" value="aa-tRNA-synth_II/BPL/LPL"/>
</dbReference>
<accession>A0A917IC64</accession>
<evidence type="ECO:0000259" key="4">
    <source>
        <dbReference type="PROSITE" id="PS51733"/>
    </source>
</evidence>
<dbReference type="GO" id="GO:0005737">
    <property type="term" value="C:cytoplasm"/>
    <property type="evidence" value="ECO:0007669"/>
    <property type="project" value="TreeGrafter"/>
</dbReference>
<dbReference type="AlphaFoldDB" id="A0A917IC64"/>
<dbReference type="EMBL" id="BMJY01000002">
    <property type="protein sequence ID" value="GGH37466.1"/>
    <property type="molecule type" value="Genomic_DNA"/>
</dbReference>
<dbReference type="InterPro" id="IPR003142">
    <property type="entry name" value="BPL_C"/>
</dbReference>